<reference evidence="1 2" key="1">
    <citation type="submission" date="2022-09" db="EMBL/GenBank/DDBJ databases">
        <authorList>
            <person name="Palmer J.M."/>
        </authorList>
    </citation>
    <scope>NUCLEOTIDE SEQUENCE [LARGE SCALE GENOMIC DNA]</scope>
    <source>
        <strain evidence="1 2">DSM 7382</strain>
    </source>
</reference>
<proteinExistence type="predicted"/>
<protein>
    <submittedName>
        <fullName evidence="1">Uncharacterized protein</fullName>
    </submittedName>
</protein>
<dbReference type="Proteomes" id="UP001385951">
    <property type="component" value="Unassembled WGS sequence"/>
</dbReference>
<organism evidence="1 2">
    <name type="scientific">Cerrena zonata</name>
    <dbReference type="NCBI Taxonomy" id="2478898"/>
    <lineage>
        <taxon>Eukaryota</taxon>
        <taxon>Fungi</taxon>
        <taxon>Dikarya</taxon>
        <taxon>Basidiomycota</taxon>
        <taxon>Agaricomycotina</taxon>
        <taxon>Agaricomycetes</taxon>
        <taxon>Polyporales</taxon>
        <taxon>Cerrenaceae</taxon>
        <taxon>Cerrena</taxon>
    </lineage>
</organism>
<keyword evidence="2" id="KW-1185">Reference proteome</keyword>
<evidence type="ECO:0000313" key="2">
    <source>
        <dbReference type="Proteomes" id="UP001385951"/>
    </source>
</evidence>
<dbReference type="AlphaFoldDB" id="A0AAW0FLI1"/>
<gene>
    <name evidence="1" type="ORF">QCA50_018895</name>
</gene>
<name>A0AAW0FLI1_9APHY</name>
<evidence type="ECO:0000313" key="1">
    <source>
        <dbReference type="EMBL" id="KAK7678102.1"/>
    </source>
</evidence>
<sequence>MCNSTQQHCPSSLVSMLHGLISGHRPSLTLLTLAGMTATKAGSSADGKKVLSCRDKDKNRIKNWFYNSKLDKDESKEKPVVLDLTKVKKKKIHPYQAYLRLYRDELKPLLDEQWEMQIKDLLAGAPPPECLVFTRKVAETFLAGEPDDVKAAVERAQCDNTMEMEEDEEARAKALRRTIAGIPKMIQITAENIERETG</sequence>
<dbReference type="EMBL" id="JASBNA010000077">
    <property type="protein sequence ID" value="KAK7678102.1"/>
    <property type="molecule type" value="Genomic_DNA"/>
</dbReference>
<comment type="caution">
    <text evidence="1">The sequence shown here is derived from an EMBL/GenBank/DDBJ whole genome shotgun (WGS) entry which is preliminary data.</text>
</comment>
<accession>A0AAW0FLI1</accession>